<dbReference type="InterPro" id="IPR000212">
    <property type="entry name" value="DNA_helicase_UvrD/REP"/>
</dbReference>
<keyword evidence="11" id="KW-0413">Isomerase</keyword>
<keyword evidence="6 15" id="KW-0347">Helicase</keyword>
<evidence type="ECO:0000313" key="18">
    <source>
        <dbReference type="EMBL" id="QMV85915.1"/>
    </source>
</evidence>
<dbReference type="CDD" id="cd17932">
    <property type="entry name" value="DEXQc_UvrD"/>
    <property type="match status" value="1"/>
</dbReference>
<evidence type="ECO:0000259" key="16">
    <source>
        <dbReference type="PROSITE" id="PS51198"/>
    </source>
</evidence>
<keyword evidence="5 15" id="KW-0378">Hydrolase</keyword>
<evidence type="ECO:0000256" key="5">
    <source>
        <dbReference type="ARBA" id="ARBA00022801"/>
    </source>
</evidence>
<feature type="binding site" evidence="15">
    <location>
        <begin position="40"/>
        <end position="47"/>
    </location>
    <ligand>
        <name>ATP</name>
        <dbReference type="ChEBI" id="CHEBI:30616"/>
    </ligand>
</feature>
<dbReference type="Gene3D" id="3.90.320.10">
    <property type="match status" value="1"/>
</dbReference>
<dbReference type="InterPro" id="IPR027417">
    <property type="entry name" value="P-loop_NTPase"/>
</dbReference>
<evidence type="ECO:0000256" key="7">
    <source>
        <dbReference type="ARBA" id="ARBA00022839"/>
    </source>
</evidence>
<evidence type="ECO:0000256" key="15">
    <source>
        <dbReference type="PROSITE-ProRule" id="PRU00560"/>
    </source>
</evidence>
<dbReference type="InterPro" id="IPR014017">
    <property type="entry name" value="DNA_helicase_UvrD-like_C"/>
</dbReference>
<evidence type="ECO:0000256" key="14">
    <source>
        <dbReference type="ARBA" id="ARBA00048988"/>
    </source>
</evidence>
<dbReference type="GO" id="GO:0033202">
    <property type="term" value="C:DNA helicase complex"/>
    <property type="evidence" value="ECO:0007669"/>
    <property type="project" value="TreeGrafter"/>
</dbReference>
<dbReference type="InterPro" id="IPR038726">
    <property type="entry name" value="PDDEXK_AddAB-type"/>
</dbReference>
<dbReference type="EC" id="5.6.2.4" evidence="13"/>
<evidence type="ECO:0000256" key="4">
    <source>
        <dbReference type="ARBA" id="ARBA00022763"/>
    </source>
</evidence>
<keyword evidence="9" id="KW-0238">DNA-binding</keyword>
<dbReference type="PANTHER" id="PTHR11070">
    <property type="entry name" value="UVRD / RECB / PCRA DNA HELICASE FAMILY MEMBER"/>
    <property type="match status" value="1"/>
</dbReference>
<dbReference type="Proteomes" id="UP000515570">
    <property type="component" value="Chromosome"/>
</dbReference>
<comment type="catalytic activity">
    <reaction evidence="12">
        <text>Couples ATP hydrolysis with the unwinding of duplex DNA by translocating in the 3'-5' direction.</text>
        <dbReference type="EC" id="5.6.2.4"/>
    </reaction>
</comment>
<dbReference type="PANTHER" id="PTHR11070:SF55">
    <property type="entry name" value="DNA 3'-5' HELICASE"/>
    <property type="match status" value="1"/>
</dbReference>
<proteinExistence type="inferred from homology"/>
<keyword evidence="10" id="KW-0234">DNA repair</keyword>
<sequence length="1110" mass="122054">MFKQRISPEELAAAQGQKFPPTPQQAAVIGAAPGPMLVVAGAGAGKTETMANRVVWLVANGYVDPERVLGLTFTRKAAQQLRQRIKTRLATFAMTPQARDLDPEGRLSATLENINPTVLTYDSYAGRLVGEYGLLLPVEPSARLITQTELYAIARELVVNYTGQLSVTTQVAYTTATLLKLSAEIDNHMVSLDDVRTESQEFMRLFDDPVDDKGNPANLIKKDRDWLSAQQKRIDFLPLVQQLRETLAEQRVITFGQQMTLAATLAEKHPEVGQRERAKFGVVMLDEYQDTSHAQRVLLRSLYGGHDPHLTVTAVGDPMQSIYGWRGATAANLDRFVTDFPCVSETSEPLGPAPKQELTVSFRNPADVLAAANTIADHAFKDRGPSQRPVQPLEPLAANGQGTVQLGWFGTPAEEISWVADSLATAFHAPREHDFTGAVLVRKRRHIAPIVAALEERGVPVEVVGLSGLLSIPEITDLTSIASMLINPQDNKAALRILTGPLVGLGANDIRAVYQRARNLAGRSAEDVGPAPKDPLEKLAWTITTAEKPDPSTIVGLSDAIADLGEPEKYSAEGYRRLTELAAALRHLRTHSLGRSISDIFADIESVMGIRTEVLARQDPTADGAPGTAHLDAFADQVATFENIPGATLRGLLEYFELASQEEDGFEPGEVSVRSERVQILTVHKSKGLEWQHVAVLHADNKTYDDETSKGAKNPTWVSTVTSIPSSLRGDARSVDDLTGAPVFELESFDTVKELRNGINAHIDEFRENLNAESERLFYVAITRSEEHLYVSASYNGKDGWRSNAPYLHLNKLKRALPHAVVHWEEELEPNQDGTKTLHGSFPQDALGGRRQAVAKAAEAVKAALASPPEPRFDSSELTKQWEADVVALIEEHRAQQVTEVHVPVLKELTATDMVSIASNPEYFARRSARPVPFRPNAYAKRGTAFHEWLERKLGGQSFLDEEQLPGMGDEGYVEAEVEQLKEKFLASEWAEKTPKYVEQPFEVVLGDHVVRGRMDAVFHEADSDEEGWLVVDWKTGRPPSGAALETASLQLAVYRHAWAELLSKKLGTAIDPEKIRAAFYYVSAGFTLEPGKLPDAQEMARMLAMDDTQ</sequence>
<dbReference type="GO" id="GO:0000725">
    <property type="term" value="P:recombinational repair"/>
    <property type="evidence" value="ECO:0007669"/>
    <property type="project" value="TreeGrafter"/>
</dbReference>
<dbReference type="RefSeq" id="WP_182386731.1">
    <property type="nucleotide sequence ID" value="NZ_CP059833.1"/>
</dbReference>
<keyword evidence="2" id="KW-0540">Nuclease</keyword>
<dbReference type="InterPro" id="IPR011604">
    <property type="entry name" value="PDDEXK-like_dom_sf"/>
</dbReference>
<dbReference type="Gene3D" id="1.10.486.10">
    <property type="entry name" value="PCRA, domain 4"/>
    <property type="match status" value="1"/>
</dbReference>
<dbReference type="AlphaFoldDB" id="A0A7G5FH24"/>
<dbReference type="InterPro" id="IPR014016">
    <property type="entry name" value="UvrD-like_ATP-bd"/>
</dbReference>
<dbReference type="EMBL" id="CP059833">
    <property type="protein sequence ID" value="QMV85915.1"/>
    <property type="molecule type" value="Genomic_DNA"/>
</dbReference>
<dbReference type="PROSITE" id="PS51217">
    <property type="entry name" value="UVRD_HELICASE_CTER"/>
    <property type="match status" value="1"/>
</dbReference>
<dbReference type="GO" id="GO:0005524">
    <property type="term" value="F:ATP binding"/>
    <property type="evidence" value="ECO:0007669"/>
    <property type="project" value="UniProtKB-UniRule"/>
</dbReference>
<organism evidence="18 19">
    <name type="scientific">Corynebacterium hindlerae</name>
    <dbReference type="NCBI Taxonomy" id="699041"/>
    <lineage>
        <taxon>Bacteria</taxon>
        <taxon>Bacillati</taxon>
        <taxon>Actinomycetota</taxon>
        <taxon>Actinomycetes</taxon>
        <taxon>Mycobacteriales</taxon>
        <taxon>Corynebacteriaceae</taxon>
        <taxon>Corynebacterium</taxon>
    </lineage>
</organism>
<evidence type="ECO:0000256" key="13">
    <source>
        <dbReference type="ARBA" id="ARBA00034808"/>
    </source>
</evidence>
<keyword evidence="7" id="KW-0269">Exonuclease</keyword>
<comment type="similarity">
    <text evidence="1">Belongs to the helicase family. UvrD subfamily.</text>
</comment>
<keyword evidence="19" id="KW-1185">Reference proteome</keyword>
<dbReference type="Gene3D" id="3.40.50.300">
    <property type="entry name" value="P-loop containing nucleotide triphosphate hydrolases"/>
    <property type="match status" value="3"/>
</dbReference>
<dbReference type="SUPFAM" id="SSF52540">
    <property type="entry name" value="P-loop containing nucleoside triphosphate hydrolases"/>
    <property type="match status" value="1"/>
</dbReference>
<dbReference type="GO" id="GO:0003677">
    <property type="term" value="F:DNA binding"/>
    <property type="evidence" value="ECO:0007669"/>
    <property type="project" value="UniProtKB-KW"/>
</dbReference>
<dbReference type="GO" id="GO:0043138">
    <property type="term" value="F:3'-5' DNA helicase activity"/>
    <property type="evidence" value="ECO:0007669"/>
    <property type="project" value="UniProtKB-EC"/>
</dbReference>
<dbReference type="InterPro" id="IPR013986">
    <property type="entry name" value="DExx_box_DNA_helicase_dom_sf"/>
</dbReference>
<comment type="catalytic activity">
    <reaction evidence="14">
        <text>ATP + H2O = ADP + phosphate + H(+)</text>
        <dbReference type="Rhea" id="RHEA:13065"/>
        <dbReference type="ChEBI" id="CHEBI:15377"/>
        <dbReference type="ChEBI" id="CHEBI:15378"/>
        <dbReference type="ChEBI" id="CHEBI:30616"/>
        <dbReference type="ChEBI" id="CHEBI:43474"/>
        <dbReference type="ChEBI" id="CHEBI:456216"/>
        <dbReference type="EC" id="5.6.2.4"/>
    </reaction>
</comment>
<evidence type="ECO:0000256" key="9">
    <source>
        <dbReference type="ARBA" id="ARBA00023125"/>
    </source>
</evidence>
<dbReference type="SUPFAM" id="SSF52980">
    <property type="entry name" value="Restriction endonuclease-like"/>
    <property type="match status" value="1"/>
</dbReference>
<dbReference type="Gene3D" id="1.10.10.160">
    <property type="match status" value="1"/>
</dbReference>
<evidence type="ECO:0000256" key="6">
    <source>
        <dbReference type="ARBA" id="ARBA00022806"/>
    </source>
</evidence>
<evidence type="ECO:0000259" key="17">
    <source>
        <dbReference type="PROSITE" id="PS51217"/>
    </source>
</evidence>
<name>A0A7G5FH24_9CORY</name>
<dbReference type="Pfam" id="PF13361">
    <property type="entry name" value="UvrD_C"/>
    <property type="match status" value="1"/>
</dbReference>
<dbReference type="GO" id="GO:0005829">
    <property type="term" value="C:cytosol"/>
    <property type="evidence" value="ECO:0007669"/>
    <property type="project" value="TreeGrafter"/>
</dbReference>
<evidence type="ECO:0000256" key="11">
    <source>
        <dbReference type="ARBA" id="ARBA00023235"/>
    </source>
</evidence>
<protein>
    <recommendedName>
        <fullName evidence="13">DNA 3'-5' helicase</fullName>
        <ecNumber evidence="13">5.6.2.4</ecNumber>
    </recommendedName>
</protein>
<evidence type="ECO:0000256" key="8">
    <source>
        <dbReference type="ARBA" id="ARBA00022840"/>
    </source>
</evidence>
<dbReference type="InterPro" id="IPR011335">
    <property type="entry name" value="Restrct_endonuc-II-like"/>
</dbReference>
<evidence type="ECO:0000256" key="10">
    <source>
        <dbReference type="ARBA" id="ARBA00023204"/>
    </source>
</evidence>
<dbReference type="Pfam" id="PF12705">
    <property type="entry name" value="PDDEXK_1"/>
    <property type="match status" value="1"/>
</dbReference>
<reference evidence="18 19" key="1">
    <citation type="submission" date="2020-07" db="EMBL/GenBank/DDBJ databases">
        <title>non toxigenic Corynebacterium sp. nov from a clinical source.</title>
        <authorList>
            <person name="Bernier A.-M."/>
            <person name="Bernard K."/>
        </authorList>
    </citation>
    <scope>NUCLEOTIDE SEQUENCE [LARGE SCALE GENOMIC DNA]</scope>
    <source>
        <strain evidence="19">NML 93-0612</strain>
    </source>
</reference>
<dbReference type="PROSITE" id="PS51198">
    <property type="entry name" value="UVRD_HELICASE_ATP_BIND"/>
    <property type="match status" value="1"/>
</dbReference>
<accession>A0A7G5FH24</accession>
<gene>
    <name evidence="18" type="ORF">HW450_04125</name>
</gene>
<keyword evidence="3 15" id="KW-0547">Nucleotide-binding</keyword>
<feature type="domain" description="UvrD-like helicase C-terminal" evidence="17">
    <location>
        <begin position="366"/>
        <end position="688"/>
    </location>
</feature>
<evidence type="ECO:0000256" key="12">
    <source>
        <dbReference type="ARBA" id="ARBA00034617"/>
    </source>
</evidence>
<feature type="domain" description="UvrD-like helicase ATP-binding" evidence="16">
    <location>
        <begin position="19"/>
        <end position="365"/>
    </location>
</feature>
<evidence type="ECO:0000256" key="2">
    <source>
        <dbReference type="ARBA" id="ARBA00022722"/>
    </source>
</evidence>
<evidence type="ECO:0000256" key="3">
    <source>
        <dbReference type="ARBA" id="ARBA00022741"/>
    </source>
</evidence>
<keyword evidence="8 15" id="KW-0067">ATP-binding</keyword>
<dbReference type="GO" id="GO:0004527">
    <property type="term" value="F:exonuclease activity"/>
    <property type="evidence" value="ECO:0007669"/>
    <property type="project" value="UniProtKB-KW"/>
</dbReference>
<evidence type="ECO:0000313" key="19">
    <source>
        <dbReference type="Proteomes" id="UP000515570"/>
    </source>
</evidence>
<evidence type="ECO:0000256" key="1">
    <source>
        <dbReference type="ARBA" id="ARBA00009922"/>
    </source>
</evidence>
<dbReference type="Pfam" id="PF00580">
    <property type="entry name" value="UvrD-helicase"/>
    <property type="match status" value="1"/>
</dbReference>
<keyword evidence="4" id="KW-0227">DNA damage</keyword>